<dbReference type="AlphaFoldDB" id="A0ABD8A6G8"/>
<name>A0ABD8A6G8_9EURY</name>
<evidence type="ECO:0008006" key="3">
    <source>
        <dbReference type="Google" id="ProtNLM"/>
    </source>
</evidence>
<reference evidence="1 2" key="1">
    <citation type="submission" date="2023-10" db="EMBL/GenBank/DDBJ databases">
        <title>The complete genome sequence of Methanoculleus palmolei DSM 4273.</title>
        <authorList>
            <person name="Lai S.-J."/>
            <person name="You Y.-T."/>
            <person name="Chen S.-C."/>
        </authorList>
    </citation>
    <scope>NUCLEOTIDE SEQUENCE [LARGE SCALE GENOMIC DNA]</scope>
    <source>
        <strain evidence="1 2">DSM 4273</strain>
    </source>
</reference>
<organism evidence="1 2">
    <name type="scientific">Methanoculleus palmolei</name>
    <dbReference type="NCBI Taxonomy" id="72612"/>
    <lineage>
        <taxon>Archaea</taxon>
        <taxon>Methanobacteriati</taxon>
        <taxon>Methanobacteriota</taxon>
        <taxon>Stenosarchaea group</taxon>
        <taxon>Methanomicrobia</taxon>
        <taxon>Methanomicrobiales</taxon>
        <taxon>Methanomicrobiaceae</taxon>
        <taxon>Methanoculleus</taxon>
    </lineage>
</organism>
<accession>A0ABD8A6G8</accession>
<evidence type="ECO:0000313" key="1">
    <source>
        <dbReference type="EMBL" id="WOX55072.1"/>
    </source>
</evidence>
<sequence>MVGSREISIYIASHSEEHPKISVNALISNFQAIQNLMYVVCDHLEGHKPRAAGDFPKTVKDNCELEISELKQGSVDATVRLSHSQYGLPGVGGTFGERAISIAGTIVDIASSQDEIYSKVLGVLNNDEDRAVKSIEVVDNLWPEQDSIYDVNIGFGSAEKVKLDPQRKPIIKNAIIKPPKPIRKTVTGRLVELSVDKKRQFIIDTPEGKYTCKYPPELEGIVIKRIKQLVSVSGSTEEGQRTINIANEKEFKPLKNLPLTHIRFDESHVLSLRVPINLEVEFENDEYILYNDDFSLLVTCNDLKDGVDRINEEFKLLWFDYVEEDVNKLTEGGVQFREKLLSLPAEGI</sequence>
<dbReference type="Proteomes" id="UP001626603">
    <property type="component" value="Chromosome"/>
</dbReference>
<keyword evidence="2" id="KW-1185">Reference proteome</keyword>
<dbReference type="EMBL" id="CP137641">
    <property type="protein sequence ID" value="WOX55072.1"/>
    <property type="molecule type" value="Genomic_DNA"/>
</dbReference>
<protein>
    <recommendedName>
        <fullName evidence="3">Methanogenesis marker protein 7</fullName>
    </recommendedName>
</protein>
<gene>
    <name evidence="1" type="ORF">R6Y95_06240</name>
</gene>
<evidence type="ECO:0000313" key="2">
    <source>
        <dbReference type="Proteomes" id="UP001626603"/>
    </source>
</evidence>
<proteinExistence type="predicted"/>